<name>A0A5A8CJH5_CAFRO</name>
<feature type="region of interest" description="Disordered" evidence="1">
    <location>
        <begin position="334"/>
        <end position="358"/>
    </location>
</feature>
<feature type="region of interest" description="Disordered" evidence="1">
    <location>
        <begin position="435"/>
        <end position="519"/>
    </location>
</feature>
<evidence type="ECO:0000256" key="1">
    <source>
        <dbReference type="SAM" id="MobiDB-lite"/>
    </source>
</evidence>
<sequence length="603" mass="62675">MGVEPGPANPAPALPRVVAPGVVVPAGAFAGPLRAPPSVQPPSVATPVALVSDAPDIWYTSIRVGASRTLSSDPCQFLFDMSDAFVAAVMRGASRKPPKAASGRAASAAAASGGPTVDPTPQALGRALDKSQAMTAEMLYFDGRLPMVYCQERDELTAIKPPALQVDAVAWDAARQVFRVTVGVHRRLAPLSSSHGDQPFILAFRFSVGNLPVVVCRTQSFLVLRKQSASANALKKVHPNPFVPVLEDRAGPLREVQRGVLRPMRQGFVVSSRVMSGEAVASINPGLSDAGSTAASDGFGRNKRGRDDVLVAPAGLSRSASWESQDMGLLPARRAEGASREAEPQHGLPAKRPRQASGLLRSASVDTLERTATGSEAGNDGASAAVLAMATAAVAEVERELAQAMGVARNRSSFEHAQSPLSTASRHRSAIVFEASPSGPRRSSVTPLLPVEQVPSSSAARRRSGASSDEAAAPRATQPRRHSAGASSASSAVSLSDMRGTIHPPGRVCAPELEPGRQDSGVLSPCELASRDLFGRLAQSAPSPRSWLASYMAQPVARRLASLDAVPGLLQAIHGDAELPLLEGVDLHAGLAQEDAQPAASLG</sequence>
<feature type="compositionally biased region" description="Low complexity" evidence="1">
    <location>
        <begin position="484"/>
        <end position="496"/>
    </location>
</feature>
<accession>A0A5A8CJH5</accession>
<organism evidence="2 3">
    <name type="scientific">Cafeteria roenbergensis</name>
    <name type="common">Marine flagellate</name>
    <dbReference type="NCBI Taxonomy" id="33653"/>
    <lineage>
        <taxon>Eukaryota</taxon>
        <taxon>Sar</taxon>
        <taxon>Stramenopiles</taxon>
        <taxon>Bigyra</taxon>
        <taxon>Opalozoa</taxon>
        <taxon>Bicosoecida</taxon>
        <taxon>Cafeteriaceae</taxon>
        <taxon>Cafeteria</taxon>
    </lineage>
</organism>
<comment type="caution">
    <text evidence="2">The sequence shown here is derived from an EMBL/GenBank/DDBJ whole genome shotgun (WGS) entry which is preliminary data.</text>
</comment>
<keyword evidence="3" id="KW-1185">Reference proteome</keyword>
<dbReference type="AlphaFoldDB" id="A0A5A8CJH5"/>
<dbReference type="EMBL" id="VLTN01000023">
    <property type="protein sequence ID" value="KAA0152021.1"/>
    <property type="molecule type" value="Genomic_DNA"/>
</dbReference>
<feature type="region of interest" description="Disordered" evidence="1">
    <location>
        <begin position="96"/>
        <end position="123"/>
    </location>
</feature>
<protein>
    <submittedName>
        <fullName evidence="2">Uncharacterized protein</fullName>
    </submittedName>
</protein>
<feature type="compositionally biased region" description="Basic and acidic residues" evidence="1">
    <location>
        <begin position="334"/>
        <end position="344"/>
    </location>
</feature>
<reference evidence="2 3" key="1">
    <citation type="submission" date="2019-07" db="EMBL/GenBank/DDBJ databases">
        <title>Genomes of Cafeteria roenbergensis.</title>
        <authorList>
            <person name="Fischer M.G."/>
            <person name="Hackl T."/>
            <person name="Roman M."/>
        </authorList>
    </citation>
    <scope>NUCLEOTIDE SEQUENCE [LARGE SCALE GENOMIC DNA]</scope>
    <source>
        <strain evidence="2 3">BVI</strain>
    </source>
</reference>
<feature type="compositionally biased region" description="Low complexity" evidence="1">
    <location>
        <begin position="100"/>
        <end position="114"/>
    </location>
</feature>
<gene>
    <name evidence="2" type="ORF">FNF29_04136</name>
</gene>
<evidence type="ECO:0000313" key="2">
    <source>
        <dbReference type="EMBL" id="KAA0152021.1"/>
    </source>
</evidence>
<proteinExistence type="predicted"/>
<evidence type="ECO:0000313" key="3">
    <source>
        <dbReference type="Proteomes" id="UP000323011"/>
    </source>
</evidence>
<dbReference type="Proteomes" id="UP000323011">
    <property type="component" value="Unassembled WGS sequence"/>
</dbReference>